<accession>A0AAU9TF91</accession>
<gene>
    <name evidence="3" type="ORF">EEDITHA_LOCUS762</name>
</gene>
<reference evidence="3" key="1">
    <citation type="submission" date="2022-03" db="EMBL/GenBank/DDBJ databases">
        <authorList>
            <person name="Tunstrom K."/>
        </authorList>
    </citation>
    <scope>NUCLEOTIDE SEQUENCE</scope>
</reference>
<feature type="compositionally biased region" description="Polar residues" evidence="1">
    <location>
        <begin position="110"/>
        <end position="122"/>
    </location>
</feature>
<dbReference type="EMBL" id="CAKOGL010000002">
    <property type="protein sequence ID" value="CAH2084165.1"/>
    <property type="molecule type" value="Genomic_DNA"/>
</dbReference>
<dbReference type="InterPro" id="IPR029526">
    <property type="entry name" value="PGBD"/>
</dbReference>
<feature type="domain" description="PiggyBac transposable element-derived protein" evidence="2">
    <location>
        <begin position="141"/>
        <end position="492"/>
    </location>
</feature>
<feature type="region of interest" description="Disordered" evidence="1">
    <location>
        <begin position="1"/>
        <end position="122"/>
    </location>
</feature>
<feature type="compositionally biased region" description="Basic and acidic residues" evidence="1">
    <location>
        <begin position="67"/>
        <end position="83"/>
    </location>
</feature>
<protein>
    <recommendedName>
        <fullName evidence="2">PiggyBac transposable element-derived protein domain-containing protein</fullName>
    </recommendedName>
</protein>
<dbReference type="AlphaFoldDB" id="A0AAU9TF91"/>
<feature type="compositionally biased region" description="Acidic residues" evidence="1">
    <location>
        <begin position="17"/>
        <end position="52"/>
    </location>
</feature>
<feature type="compositionally biased region" description="Polar residues" evidence="1">
    <location>
        <begin position="84"/>
        <end position="101"/>
    </location>
</feature>
<dbReference type="PANTHER" id="PTHR46599">
    <property type="entry name" value="PIGGYBAC TRANSPOSABLE ELEMENT-DERIVED PROTEIN 4"/>
    <property type="match status" value="1"/>
</dbReference>
<evidence type="ECO:0000313" key="4">
    <source>
        <dbReference type="Proteomes" id="UP001153954"/>
    </source>
</evidence>
<evidence type="ECO:0000256" key="1">
    <source>
        <dbReference type="SAM" id="MobiDB-lite"/>
    </source>
</evidence>
<sequence>MATLKDDEISAILSRVDDEEEVDPPNDLDSEVEDILEIDSEQPTDSSSDSDDEPLRAPNMCRRRRIHSSDSSDNERPSEHIRSGEQQQAAQVISPSTNNLRGKNGHKWSAQPSEARTSRTQSRNIVHIIQGPKNEAKNAMTPLEQFKLFISDSMVSIIVLHTNMEISTKREKYAAKTATVSETCADEIYALIGLLLLSARKKDNHLTTAELFDSSESGTKYISVMSKDRFDFLLNCLRFDDKSTRQERQVTDKFAPIREIWEKLIAVCRDSYEPGSYVTVDEQLLGFRGRCPFRMYIPSKPDKYGIKTVVLCDSKSNYMIDAIPYMGKGTNTNGEPLASFFVKQLTETIRGTSRNVTMDNWFTSVPLAKELLQEPHKLTIVGTIRSNKREIPSQLLQPRQTRSSMFCYDGNCTLVSFRPKKNKNVLLLSTTHGIGTLAPSGKPDIIEFYNSTKGAVDTFDQMCHNMSCNRKTQRWPLCYFYGMLNMSIVNSFVIHVHNNVKNKQKPLTRRAFIKEVSDKMIEPWLRRRRETPTLRRCLKRNIDAILGDTLPDVPTNPENQTRKVCNFCCYKKKRVTRFICTSCKRYMCMEHRGSLCLECSD</sequence>
<comment type="caution">
    <text evidence="3">The sequence shown here is derived from an EMBL/GenBank/DDBJ whole genome shotgun (WGS) entry which is preliminary data.</text>
</comment>
<evidence type="ECO:0000313" key="3">
    <source>
        <dbReference type="EMBL" id="CAH2084165.1"/>
    </source>
</evidence>
<organism evidence="3 4">
    <name type="scientific">Euphydryas editha</name>
    <name type="common">Edith's checkerspot</name>
    <dbReference type="NCBI Taxonomy" id="104508"/>
    <lineage>
        <taxon>Eukaryota</taxon>
        <taxon>Metazoa</taxon>
        <taxon>Ecdysozoa</taxon>
        <taxon>Arthropoda</taxon>
        <taxon>Hexapoda</taxon>
        <taxon>Insecta</taxon>
        <taxon>Pterygota</taxon>
        <taxon>Neoptera</taxon>
        <taxon>Endopterygota</taxon>
        <taxon>Lepidoptera</taxon>
        <taxon>Glossata</taxon>
        <taxon>Ditrysia</taxon>
        <taxon>Papilionoidea</taxon>
        <taxon>Nymphalidae</taxon>
        <taxon>Nymphalinae</taxon>
        <taxon>Euphydryas</taxon>
    </lineage>
</organism>
<keyword evidence="4" id="KW-1185">Reference proteome</keyword>
<dbReference type="Pfam" id="PF13843">
    <property type="entry name" value="DDE_Tnp_1_7"/>
    <property type="match status" value="1"/>
</dbReference>
<evidence type="ECO:0000259" key="2">
    <source>
        <dbReference type="Pfam" id="PF13843"/>
    </source>
</evidence>
<name>A0AAU9TF91_EUPED</name>
<dbReference type="Proteomes" id="UP001153954">
    <property type="component" value="Unassembled WGS sequence"/>
</dbReference>
<proteinExistence type="predicted"/>
<dbReference type="PANTHER" id="PTHR46599:SF6">
    <property type="entry name" value="DUAL SPECIFICITY PHOSPHATASE 26"/>
    <property type="match status" value="1"/>
</dbReference>